<accession>A0A2P2NYH0</accession>
<sequence length="25" mass="2872">MQMQIGLGHPLIGLQQDIVFLFMEI</sequence>
<name>A0A2P2NYH0_RHIMU</name>
<dbReference type="EMBL" id="GGEC01066957">
    <property type="protein sequence ID" value="MBX47441.1"/>
    <property type="molecule type" value="Transcribed_RNA"/>
</dbReference>
<proteinExistence type="predicted"/>
<protein>
    <submittedName>
        <fullName evidence="1">Uncharacterized protein</fullName>
    </submittedName>
</protein>
<organism evidence="1">
    <name type="scientific">Rhizophora mucronata</name>
    <name type="common">Asiatic mangrove</name>
    <dbReference type="NCBI Taxonomy" id="61149"/>
    <lineage>
        <taxon>Eukaryota</taxon>
        <taxon>Viridiplantae</taxon>
        <taxon>Streptophyta</taxon>
        <taxon>Embryophyta</taxon>
        <taxon>Tracheophyta</taxon>
        <taxon>Spermatophyta</taxon>
        <taxon>Magnoliopsida</taxon>
        <taxon>eudicotyledons</taxon>
        <taxon>Gunneridae</taxon>
        <taxon>Pentapetalae</taxon>
        <taxon>rosids</taxon>
        <taxon>fabids</taxon>
        <taxon>Malpighiales</taxon>
        <taxon>Rhizophoraceae</taxon>
        <taxon>Rhizophora</taxon>
    </lineage>
</organism>
<reference evidence="1" key="1">
    <citation type="submission" date="2018-02" db="EMBL/GenBank/DDBJ databases">
        <title>Rhizophora mucronata_Transcriptome.</title>
        <authorList>
            <person name="Meera S.P."/>
            <person name="Sreeshan A."/>
            <person name="Augustine A."/>
        </authorList>
    </citation>
    <scope>NUCLEOTIDE SEQUENCE</scope>
    <source>
        <tissue evidence="1">Leaf</tissue>
    </source>
</reference>
<evidence type="ECO:0000313" key="1">
    <source>
        <dbReference type="EMBL" id="MBX47441.1"/>
    </source>
</evidence>
<dbReference type="AlphaFoldDB" id="A0A2P2NYH0"/>